<protein>
    <submittedName>
        <fullName evidence="1">Uncharacterized protein</fullName>
    </submittedName>
</protein>
<dbReference type="AlphaFoldDB" id="A0A0L9V093"/>
<proteinExistence type="predicted"/>
<organism evidence="1 2">
    <name type="scientific">Phaseolus angularis</name>
    <name type="common">Azuki bean</name>
    <name type="synonym">Vigna angularis</name>
    <dbReference type="NCBI Taxonomy" id="3914"/>
    <lineage>
        <taxon>Eukaryota</taxon>
        <taxon>Viridiplantae</taxon>
        <taxon>Streptophyta</taxon>
        <taxon>Embryophyta</taxon>
        <taxon>Tracheophyta</taxon>
        <taxon>Spermatophyta</taxon>
        <taxon>Magnoliopsida</taxon>
        <taxon>eudicotyledons</taxon>
        <taxon>Gunneridae</taxon>
        <taxon>Pentapetalae</taxon>
        <taxon>rosids</taxon>
        <taxon>fabids</taxon>
        <taxon>Fabales</taxon>
        <taxon>Fabaceae</taxon>
        <taxon>Papilionoideae</taxon>
        <taxon>50 kb inversion clade</taxon>
        <taxon>NPAAA clade</taxon>
        <taxon>indigoferoid/millettioid clade</taxon>
        <taxon>Phaseoleae</taxon>
        <taxon>Vigna</taxon>
    </lineage>
</organism>
<dbReference type="Gramene" id="KOM48287">
    <property type="protein sequence ID" value="KOM48287"/>
    <property type="gene ID" value="LR48_Vigan07g199100"/>
</dbReference>
<gene>
    <name evidence="1" type="ORF">LR48_Vigan07g199100</name>
</gene>
<evidence type="ECO:0000313" key="2">
    <source>
        <dbReference type="Proteomes" id="UP000053144"/>
    </source>
</evidence>
<dbReference type="Proteomes" id="UP000053144">
    <property type="component" value="Chromosome 7"/>
</dbReference>
<evidence type="ECO:0000313" key="1">
    <source>
        <dbReference type="EMBL" id="KOM48287.1"/>
    </source>
</evidence>
<name>A0A0L9V093_PHAAN</name>
<sequence>MASSSSSSRRKEKVARVTRHANPSEWISDEEIRGKFLFWRVVKYIVPHKYLNLQLFKKEGFLFQEWIAYQGLTDFVQMKGDCYPDLVEVFYTNLRVVNGVIHSRVKGVNITIDDNVWYKVDKQYLHDGLNKEEKLIAYVLTWLLLPRRFVKDKMSTKDVFLLNAIKTRIPTNWVAVYRPEKQPIAQPMNEAREEAEDHDPISILTSRLNKLRKGPVEMLWELRTFGLECHVPLYINFDDAYEIIGGEKMLNISCIQLWCMYMDTIVVESGRASAQALGRAVHVDEVFAQTHVRKGTNQFVDERSRKTHVNK</sequence>
<accession>A0A0L9V093</accession>
<dbReference type="EMBL" id="CM003377">
    <property type="protein sequence ID" value="KOM48287.1"/>
    <property type="molecule type" value="Genomic_DNA"/>
</dbReference>
<reference evidence="2" key="1">
    <citation type="journal article" date="2015" name="Proc. Natl. Acad. Sci. U.S.A.">
        <title>Genome sequencing of adzuki bean (Vigna angularis) provides insight into high starch and low fat accumulation and domestication.</title>
        <authorList>
            <person name="Yang K."/>
            <person name="Tian Z."/>
            <person name="Chen C."/>
            <person name="Luo L."/>
            <person name="Zhao B."/>
            <person name="Wang Z."/>
            <person name="Yu L."/>
            <person name="Li Y."/>
            <person name="Sun Y."/>
            <person name="Li W."/>
            <person name="Chen Y."/>
            <person name="Li Y."/>
            <person name="Zhang Y."/>
            <person name="Ai D."/>
            <person name="Zhao J."/>
            <person name="Shang C."/>
            <person name="Ma Y."/>
            <person name="Wu B."/>
            <person name="Wang M."/>
            <person name="Gao L."/>
            <person name="Sun D."/>
            <person name="Zhang P."/>
            <person name="Guo F."/>
            <person name="Wang W."/>
            <person name="Li Y."/>
            <person name="Wang J."/>
            <person name="Varshney R.K."/>
            <person name="Wang J."/>
            <person name="Ling H.Q."/>
            <person name="Wan P."/>
        </authorList>
    </citation>
    <scope>NUCLEOTIDE SEQUENCE</scope>
    <source>
        <strain evidence="2">cv. Jingnong 6</strain>
    </source>
</reference>